<dbReference type="OrthoDB" id="223410at2"/>
<dbReference type="Pfam" id="PF15892">
    <property type="entry name" value="BNR_4"/>
    <property type="match status" value="1"/>
</dbReference>
<evidence type="ECO:0000256" key="1">
    <source>
        <dbReference type="SAM" id="SignalP"/>
    </source>
</evidence>
<name>A0A4R5C6B2_9FLAO</name>
<keyword evidence="3" id="KW-1185">Reference proteome</keyword>
<dbReference type="EMBL" id="SMFK01000018">
    <property type="protein sequence ID" value="TDD94219.1"/>
    <property type="molecule type" value="Genomic_DNA"/>
</dbReference>
<comment type="caution">
    <text evidence="2">The sequence shown here is derived from an EMBL/GenBank/DDBJ whole genome shotgun (WGS) entry which is preliminary data.</text>
</comment>
<dbReference type="InterPro" id="IPR036278">
    <property type="entry name" value="Sialidase_sf"/>
</dbReference>
<evidence type="ECO:0000313" key="2">
    <source>
        <dbReference type="EMBL" id="TDD94219.1"/>
    </source>
</evidence>
<dbReference type="PROSITE" id="PS51257">
    <property type="entry name" value="PROKAR_LIPOPROTEIN"/>
    <property type="match status" value="1"/>
</dbReference>
<evidence type="ECO:0000313" key="3">
    <source>
        <dbReference type="Proteomes" id="UP000295479"/>
    </source>
</evidence>
<keyword evidence="1" id="KW-0732">Signal</keyword>
<reference evidence="2 3" key="1">
    <citation type="submission" date="2019-03" db="EMBL/GenBank/DDBJ databases">
        <title>Flavobacterium AR-3-4 sp. nov. isolated from arctic soil.</title>
        <authorList>
            <person name="Chaudhary D.K."/>
        </authorList>
    </citation>
    <scope>NUCLEOTIDE SEQUENCE [LARGE SCALE GENOMIC DNA]</scope>
    <source>
        <strain evidence="2 3">AR-3-4</strain>
    </source>
</reference>
<protein>
    <submittedName>
        <fullName evidence="2">Neuraminidase</fullName>
    </submittedName>
</protein>
<sequence>MKKKNIYNRFLYCLIICSFSACSTHKIVQTNVGYGWSNNSVNTVKFRKNALTTFKQFQFTAYYDENGFLILGKRKSNSKNWKTVQTAYKGNSSDAHNTISIAIDGDGYLHVSWDHHNTKLRYAKGAAPLSLELGEEQAMTGIEEQKVTYPEFYNLPNGNLLFFYRSGASGKGNMVIDSYDVKSKKWVQLQQNLLDGEEQRSAYWQSCIDDKGVIHLSWVWRESWDVYTNHDLCYARSKDGGITWEKSTGTKYTLPITAATAEYAWKIPQKSSLINQTAMTADKNGNPYIVSYWSENEIPQFQIVYLNNGNWKKENTGFRKTAFYLGGGGTKQIPISRPDIFIDDKGKQTTLYLLFRDEERGNKISLAYKNLNEIFNWNITDLTPNSIGQWEPNYDLNLWKTDRKLNIFSQEVTQIDGEGVAKLQPTMIRIVELKNLPK</sequence>
<dbReference type="SUPFAM" id="SSF50939">
    <property type="entry name" value="Sialidases"/>
    <property type="match status" value="1"/>
</dbReference>
<organism evidence="2 3">
    <name type="scientific">Flavobacterium cellulosilyticum</name>
    <dbReference type="NCBI Taxonomy" id="2541731"/>
    <lineage>
        <taxon>Bacteria</taxon>
        <taxon>Pseudomonadati</taxon>
        <taxon>Bacteroidota</taxon>
        <taxon>Flavobacteriia</taxon>
        <taxon>Flavobacteriales</taxon>
        <taxon>Flavobacteriaceae</taxon>
        <taxon>Flavobacterium</taxon>
    </lineage>
</organism>
<gene>
    <name evidence="2" type="ORF">E0F76_17400</name>
</gene>
<feature type="chain" id="PRO_5020883139" evidence="1">
    <location>
        <begin position="24"/>
        <end position="438"/>
    </location>
</feature>
<dbReference type="Proteomes" id="UP000295479">
    <property type="component" value="Unassembled WGS sequence"/>
</dbReference>
<proteinExistence type="predicted"/>
<dbReference type="AlphaFoldDB" id="A0A4R5C6B2"/>
<feature type="signal peptide" evidence="1">
    <location>
        <begin position="1"/>
        <end position="23"/>
    </location>
</feature>
<accession>A0A4R5C6B2</accession>